<feature type="compositionally biased region" description="Basic and acidic residues" evidence="1">
    <location>
        <begin position="80"/>
        <end position="93"/>
    </location>
</feature>
<feature type="region of interest" description="Disordered" evidence="1">
    <location>
        <begin position="1"/>
        <end position="55"/>
    </location>
</feature>
<sequence length="110" mass="13319">MKRNEAGENEDDVEYEEIEEEYYEEEEDGEENPLGKRRKTGCGKGGNRRRKYTTRTQHCLLSIRYTTLSTVHNQNETEAEDRKKRAGKQNEKQRRNKAWRQNRREIRKKK</sequence>
<feature type="compositionally biased region" description="Acidic residues" evidence="1">
    <location>
        <begin position="7"/>
        <end position="31"/>
    </location>
</feature>
<dbReference type="EMBL" id="HBUF01499303">
    <property type="protein sequence ID" value="CAG6745537.1"/>
    <property type="molecule type" value="Transcribed_RNA"/>
</dbReference>
<feature type="compositionally biased region" description="Basic residues" evidence="1">
    <location>
        <begin position="94"/>
        <end position="110"/>
    </location>
</feature>
<reference evidence="2" key="1">
    <citation type="submission" date="2021-05" db="EMBL/GenBank/DDBJ databases">
        <authorList>
            <person name="Alioto T."/>
            <person name="Alioto T."/>
            <person name="Gomez Garrido J."/>
        </authorList>
    </citation>
    <scope>NUCLEOTIDE SEQUENCE</scope>
</reference>
<name>A0A8D8ZGF8_9HEMI</name>
<evidence type="ECO:0000256" key="1">
    <source>
        <dbReference type="SAM" id="MobiDB-lite"/>
    </source>
</evidence>
<evidence type="ECO:0000313" key="2">
    <source>
        <dbReference type="EMBL" id="CAG6745537.1"/>
    </source>
</evidence>
<feature type="region of interest" description="Disordered" evidence="1">
    <location>
        <begin position="69"/>
        <end position="110"/>
    </location>
</feature>
<feature type="compositionally biased region" description="Basic residues" evidence="1">
    <location>
        <begin position="35"/>
        <end position="53"/>
    </location>
</feature>
<proteinExistence type="predicted"/>
<organism evidence="2">
    <name type="scientific">Cacopsylla melanoneura</name>
    <dbReference type="NCBI Taxonomy" id="428564"/>
    <lineage>
        <taxon>Eukaryota</taxon>
        <taxon>Metazoa</taxon>
        <taxon>Ecdysozoa</taxon>
        <taxon>Arthropoda</taxon>
        <taxon>Hexapoda</taxon>
        <taxon>Insecta</taxon>
        <taxon>Pterygota</taxon>
        <taxon>Neoptera</taxon>
        <taxon>Paraneoptera</taxon>
        <taxon>Hemiptera</taxon>
        <taxon>Sternorrhyncha</taxon>
        <taxon>Psylloidea</taxon>
        <taxon>Psyllidae</taxon>
        <taxon>Psyllinae</taxon>
        <taxon>Cacopsylla</taxon>
    </lineage>
</organism>
<accession>A0A8D8ZGF8</accession>
<protein>
    <submittedName>
        <fullName evidence="2">Uncharacterized protein</fullName>
    </submittedName>
</protein>
<dbReference type="AlphaFoldDB" id="A0A8D8ZGF8"/>